<dbReference type="InterPro" id="IPR051840">
    <property type="entry name" value="NifX/NifY_domain"/>
</dbReference>
<dbReference type="InterPro" id="IPR033913">
    <property type="entry name" value="MTH1175_dom"/>
</dbReference>
<dbReference type="Proteomes" id="UP000003706">
    <property type="component" value="Unassembled WGS sequence"/>
</dbReference>
<comment type="caution">
    <text evidence="2">The sequence shown here is derived from an EMBL/GenBank/DDBJ whole genome shotgun (WGS) entry which is preliminary data.</text>
</comment>
<keyword evidence="3" id="KW-1185">Reference proteome</keyword>
<evidence type="ECO:0000259" key="1">
    <source>
        <dbReference type="Pfam" id="PF02579"/>
    </source>
</evidence>
<dbReference type="PATRIC" id="fig|647171.4.peg.1753"/>
<dbReference type="InterPro" id="IPR036105">
    <property type="entry name" value="DiNase_FeMo-co_biosyn_sf"/>
</dbReference>
<evidence type="ECO:0000313" key="3">
    <source>
        <dbReference type="Proteomes" id="UP000003706"/>
    </source>
</evidence>
<reference evidence="2 3" key="1">
    <citation type="submission" date="2011-09" db="EMBL/GenBank/DDBJ databases">
        <title>The draft genome of Methanotorris formicicus Mc-S-70.</title>
        <authorList>
            <consortium name="US DOE Joint Genome Institute (JGI-PGF)"/>
            <person name="Lucas S."/>
            <person name="Han J."/>
            <person name="Lapidus A."/>
            <person name="Cheng J.-F."/>
            <person name="Goodwin L."/>
            <person name="Pitluck S."/>
            <person name="Peters L."/>
            <person name="Land M.L."/>
            <person name="Hauser L."/>
            <person name="Sieprawska-Lupa M."/>
            <person name="Takai K."/>
            <person name="Miyazaki J."/>
            <person name="Whitman W."/>
            <person name="Woyke T.J."/>
        </authorList>
    </citation>
    <scope>NUCLEOTIDE SEQUENCE [LARGE SCALE GENOMIC DNA]</scope>
    <source>
        <strain evidence="2 3">Mc-S-70</strain>
    </source>
</reference>
<proteinExistence type="predicted"/>
<dbReference type="CDD" id="cd00851">
    <property type="entry name" value="MTH1175"/>
    <property type="match status" value="1"/>
</dbReference>
<dbReference type="InterPro" id="IPR003731">
    <property type="entry name" value="Di-Nase_FeMo-co_biosynth"/>
</dbReference>
<organism evidence="2 3">
    <name type="scientific">Methanotorris formicicus Mc-S-70</name>
    <dbReference type="NCBI Taxonomy" id="647171"/>
    <lineage>
        <taxon>Archaea</taxon>
        <taxon>Methanobacteriati</taxon>
        <taxon>Methanobacteriota</taxon>
        <taxon>Methanomada group</taxon>
        <taxon>Methanococci</taxon>
        <taxon>Methanococcales</taxon>
        <taxon>Methanocaldococcaceae</taxon>
        <taxon>Methanotorris</taxon>
    </lineage>
</organism>
<dbReference type="Gene3D" id="3.30.420.130">
    <property type="entry name" value="Dinitrogenase iron-molybdenum cofactor biosynthesis domain"/>
    <property type="match status" value="1"/>
</dbReference>
<dbReference type="EMBL" id="AGJL01000065">
    <property type="protein sequence ID" value="EHP83938.1"/>
    <property type="molecule type" value="Genomic_DNA"/>
</dbReference>
<gene>
    <name evidence="2" type="ORF">MetfoDRAFT_1813</name>
</gene>
<accession>H1L189</accession>
<dbReference type="PANTHER" id="PTHR33937:SF2">
    <property type="entry name" value="DINITROGENASE IRON-MOLYBDENUM COFACTOR BIOSYNTHESIS DOMAIN-CONTAINING PROTEIN"/>
    <property type="match status" value="1"/>
</dbReference>
<dbReference type="STRING" id="647171.MetfoDRAFT_1813"/>
<feature type="domain" description="Dinitrogenase iron-molybdenum cofactor biosynthesis" evidence="1">
    <location>
        <begin position="32"/>
        <end position="123"/>
    </location>
</feature>
<protein>
    <submittedName>
        <fullName evidence="2">Dinitrogenase iron-molybdenum cofactor biosynthesis protein</fullName>
    </submittedName>
</protein>
<evidence type="ECO:0000313" key="2">
    <source>
        <dbReference type="EMBL" id="EHP83938.1"/>
    </source>
</evidence>
<dbReference type="SUPFAM" id="SSF53146">
    <property type="entry name" value="Nitrogenase accessory factor-like"/>
    <property type="match status" value="1"/>
</dbReference>
<dbReference type="AlphaFoldDB" id="H1L189"/>
<dbReference type="Pfam" id="PF02579">
    <property type="entry name" value="Nitro_FeMo-Co"/>
    <property type="match status" value="1"/>
</dbReference>
<sequence length="131" mass="14529">MNLLESIFQFLTQTTIVSMRDIMKIAIPTESGKISPHFGRCEKFVIVEIEDGKIKNKEIVENPASGGMHGVGTTAASIIGNYNVNALITQNIGPKVYNVFKQLGIEVYKCNTTSIDECVKLFLEGKLEKFE</sequence>
<dbReference type="PANTHER" id="PTHR33937">
    <property type="entry name" value="IRON-MOLYBDENUM PROTEIN-RELATED-RELATED"/>
    <property type="match status" value="1"/>
</dbReference>
<name>H1L189_9EURY</name>